<keyword evidence="1" id="KW-0489">Methyltransferase</keyword>
<proteinExistence type="predicted"/>
<evidence type="ECO:0008006" key="5">
    <source>
        <dbReference type="Google" id="ProtNLM"/>
    </source>
</evidence>
<accession>I1BQT1</accession>
<keyword evidence="2" id="KW-0808">Transferase</keyword>
<evidence type="ECO:0000313" key="3">
    <source>
        <dbReference type="EMBL" id="EIE78561.1"/>
    </source>
</evidence>
<dbReference type="OrthoDB" id="16816at2759"/>
<dbReference type="InterPro" id="IPR029063">
    <property type="entry name" value="SAM-dependent_MTases_sf"/>
</dbReference>
<name>I1BQT1_RHIO9</name>
<dbReference type="EMBL" id="CH476733">
    <property type="protein sequence ID" value="EIE78561.1"/>
    <property type="molecule type" value="Genomic_DNA"/>
</dbReference>
<dbReference type="VEuPathDB" id="FungiDB:RO3G_03265"/>
<dbReference type="eggNOG" id="KOG2940">
    <property type="taxonomic scope" value="Eukaryota"/>
</dbReference>
<dbReference type="CDD" id="cd02440">
    <property type="entry name" value="AdoMet_MTases"/>
    <property type="match status" value="1"/>
</dbReference>
<evidence type="ECO:0000256" key="2">
    <source>
        <dbReference type="ARBA" id="ARBA00022679"/>
    </source>
</evidence>
<dbReference type="GeneID" id="93610237"/>
<protein>
    <recommendedName>
        <fullName evidence="5">Methyltransferase type 11 domain-containing protein</fullName>
    </recommendedName>
</protein>
<organism evidence="3 4">
    <name type="scientific">Rhizopus delemar (strain RA 99-880 / ATCC MYA-4621 / FGSC 9543 / NRRL 43880)</name>
    <name type="common">Mucormycosis agent</name>
    <name type="synonym">Rhizopus arrhizus var. delemar</name>
    <dbReference type="NCBI Taxonomy" id="246409"/>
    <lineage>
        <taxon>Eukaryota</taxon>
        <taxon>Fungi</taxon>
        <taxon>Fungi incertae sedis</taxon>
        <taxon>Mucoromycota</taxon>
        <taxon>Mucoromycotina</taxon>
        <taxon>Mucoromycetes</taxon>
        <taxon>Mucorales</taxon>
        <taxon>Mucorineae</taxon>
        <taxon>Rhizopodaceae</taxon>
        <taxon>Rhizopus</taxon>
    </lineage>
</organism>
<dbReference type="InterPro" id="IPR050602">
    <property type="entry name" value="Malonyl-ACP_OMT"/>
</dbReference>
<dbReference type="OMA" id="YEVVYGH"/>
<evidence type="ECO:0000256" key="1">
    <source>
        <dbReference type="ARBA" id="ARBA00022603"/>
    </source>
</evidence>
<evidence type="ECO:0000313" key="4">
    <source>
        <dbReference type="Proteomes" id="UP000009138"/>
    </source>
</evidence>
<dbReference type="GO" id="GO:0008168">
    <property type="term" value="F:methyltransferase activity"/>
    <property type="evidence" value="ECO:0007669"/>
    <property type="project" value="UniProtKB-KW"/>
</dbReference>
<dbReference type="RefSeq" id="XP_067513957.1">
    <property type="nucleotide sequence ID" value="XM_067657856.1"/>
</dbReference>
<dbReference type="Pfam" id="PF13489">
    <property type="entry name" value="Methyltransf_23"/>
    <property type="match status" value="1"/>
</dbReference>
<keyword evidence="4" id="KW-1185">Reference proteome</keyword>
<gene>
    <name evidence="3" type="ORF">RO3G_03265</name>
</gene>
<dbReference type="Proteomes" id="UP000009138">
    <property type="component" value="Unassembled WGS sequence"/>
</dbReference>
<reference evidence="3 4" key="1">
    <citation type="journal article" date="2009" name="PLoS Genet.">
        <title>Genomic analysis of the basal lineage fungus Rhizopus oryzae reveals a whole-genome duplication.</title>
        <authorList>
            <person name="Ma L.-J."/>
            <person name="Ibrahim A.S."/>
            <person name="Skory C."/>
            <person name="Grabherr M.G."/>
            <person name="Burger G."/>
            <person name="Butler M."/>
            <person name="Elias M."/>
            <person name="Idnurm A."/>
            <person name="Lang B.F."/>
            <person name="Sone T."/>
            <person name="Abe A."/>
            <person name="Calvo S.E."/>
            <person name="Corrochano L.M."/>
            <person name="Engels R."/>
            <person name="Fu J."/>
            <person name="Hansberg W."/>
            <person name="Kim J.-M."/>
            <person name="Kodira C.D."/>
            <person name="Koehrsen M.J."/>
            <person name="Liu B."/>
            <person name="Miranda-Saavedra D."/>
            <person name="O'Leary S."/>
            <person name="Ortiz-Castellanos L."/>
            <person name="Poulter R."/>
            <person name="Rodriguez-Romero J."/>
            <person name="Ruiz-Herrera J."/>
            <person name="Shen Y.-Q."/>
            <person name="Zeng Q."/>
            <person name="Galagan J."/>
            <person name="Birren B.W."/>
            <person name="Cuomo C.A."/>
            <person name="Wickes B.L."/>
        </authorList>
    </citation>
    <scope>NUCLEOTIDE SEQUENCE [LARGE SCALE GENOMIC DNA]</scope>
    <source>
        <strain evidence="4">RA 99-880 / ATCC MYA-4621 / FGSC 9543 / NRRL 43880</strain>
    </source>
</reference>
<dbReference type="GO" id="GO:0032259">
    <property type="term" value="P:methylation"/>
    <property type="evidence" value="ECO:0007669"/>
    <property type="project" value="UniProtKB-KW"/>
</dbReference>
<dbReference type="PANTHER" id="PTHR13090:SF1">
    <property type="entry name" value="ARGININE-HYDROXYLASE NDUFAF5, MITOCHONDRIAL"/>
    <property type="match status" value="1"/>
</dbReference>
<dbReference type="STRING" id="246409.I1BQT1"/>
<dbReference type="InParanoid" id="I1BQT1"/>
<dbReference type="AlphaFoldDB" id="I1BQT1"/>
<dbReference type="Gene3D" id="3.40.50.150">
    <property type="entry name" value="Vaccinia Virus protein VP39"/>
    <property type="match status" value="1"/>
</dbReference>
<dbReference type="GO" id="GO:0032981">
    <property type="term" value="P:mitochondrial respiratory chain complex I assembly"/>
    <property type="evidence" value="ECO:0007669"/>
    <property type="project" value="TreeGrafter"/>
</dbReference>
<dbReference type="GO" id="GO:0005739">
    <property type="term" value="C:mitochondrion"/>
    <property type="evidence" value="ECO:0007669"/>
    <property type="project" value="TreeGrafter"/>
</dbReference>
<dbReference type="PANTHER" id="PTHR13090">
    <property type="entry name" value="ARGININE-HYDROXYLASE NDUFAF5, MITOCHONDRIAL"/>
    <property type="match status" value="1"/>
</dbReference>
<sequence length="277" mass="30782">MLRKLFAQQTILKRSYTTAPQSFQVFDRYAKRLQKDRAASNAEESRTVDYLKDEIAARVADRFLDIKRDLDTVVDLGSGCGHIAKHVTKDMMKKLIMCDMSVSVERLQVDEEALPFPENSIEAVVSSLSLNWVNDLPGSLIQIKNSLKPDGVFLGAMFGGDTLFELRTSLQLAEMERESGVSPRVSPMADSSDMSRLLTRAGFSLPTVDVDEIQVNYPSMFELIEDLKAMGEKLHGNSDGSIPATFQIIYLIGWKPSENTPLAKKRGSADASLKDVL</sequence>
<dbReference type="SUPFAM" id="SSF53335">
    <property type="entry name" value="S-adenosyl-L-methionine-dependent methyltransferases"/>
    <property type="match status" value="1"/>
</dbReference>